<evidence type="ECO:0000313" key="3">
    <source>
        <dbReference type="Proteomes" id="UP000094526"/>
    </source>
</evidence>
<feature type="compositionally biased region" description="Polar residues" evidence="1">
    <location>
        <begin position="160"/>
        <end position="169"/>
    </location>
</feature>
<reference evidence="3" key="1">
    <citation type="submission" date="2015-07" db="EMBL/GenBank/DDBJ databases">
        <authorList>
            <person name="Teixeira M.M."/>
            <person name="Souza R.C."/>
            <person name="Almeida L.G."/>
            <person name="Vicente V.A."/>
            <person name="de Hoog S."/>
            <person name="Bocca A.L."/>
            <person name="de Almeida S.R."/>
            <person name="Vasconcelos A.T."/>
            <person name="Felipe M.S."/>
        </authorList>
    </citation>
    <scope>NUCLEOTIDE SEQUENCE [LARGE SCALE GENOMIC DNA]</scope>
    <source>
        <strain evidence="3">KSF</strain>
    </source>
</reference>
<keyword evidence="3" id="KW-1185">Reference proteome</keyword>
<name>A0A1C1CVB4_9EURO</name>
<dbReference type="Proteomes" id="UP000094526">
    <property type="component" value="Unassembled WGS sequence"/>
</dbReference>
<accession>A0A1C1CVB4</accession>
<comment type="caution">
    <text evidence="2">The sequence shown here is derived from an EMBL/GenBank/DDBJ whole genome shotgun (WGS) entry which is preliminary data.</text>
</comment>
<evidence type="ECO:0000313" key="2">
    <source>
        <dbReference type="EMBL" id="OCT52420.1"/>
    </source>
</evidence>
<dbReference type="EMBL" id="LGRB01000008">
    <property type="protein sequence ID" value="OCT52420.1"/>
    <property type="molecule type" value="Genomic_DNA"/>
</dbReference>
<dbReference type="VEuPathDB" id="FungiDB:G647_03821"/>
<sequence>MSCRRRDRANLIGCNIGDVALRGCCQGCCPYPDDEKFEHTHPYLLKGQFMPSTETSTTQHRNPDPRPMPSGRTNLRFRSCETPHRPKFICLSRSCRRLFKPFFDPARFDYRVDRNEWSVRPRWDVTPELRAAGRLNASALPPATRRRMHELRGRLDAIESQKQQHPRSSSGGGGGDDDDDAGGDGGDGKGDGDSLEPGPLSDDDLAWLRDHDPEVWWTRVVGVGHDHAKRCPGCGGSGVRVGSNFRVPARKDERAWKELERMVSQGVDMLAEFEFCPTVEVWEEMAREAERVKRKEASGEGI</sequence>
<organism evidence="2 3">
    <name type="scientific">Cladophialophora carrionii</name>
    <dbReference type="NCBI Taxonomy" id="86049"/>
    <lineage>
        <taxon>Eukaryota</taxon>
        <taxon>Fungi</taxon>
        <taxon>Dikarya</taxon>
        <taxon>Ascomycota</taxon>
        <taxon>Pezizomycotina</taxon>
        <taxon>Eurotiomycetes</taxon>
        <taxon>Chaetothyriomycetidae</taxon>
        <taxon>Chaetothyriales</taxon>
        <taxon>Herpotrichiellaceae</taxon>
        <taxon>Cladophialophora</taxon>
    </lineage>
</organism>
<gene>
    <name evidence="2" type="ORF">CLCR_10346</name>
</gene>
<feature type="region of interest" description="Disordered" evidence="1">
    <location>
        <begin position="156"/>
        <end position="206"/>
    </location>
</feature>
<dbReference type="OrthoDB" id="3211860at2759"/>
<evidence type="ECO:0000256" key="1">
    <source>
        <dbReference type="SAM" id="MobiDB-lite"/>
    </source>
</evidence>
<dbReference type="AlphaFoldDB" id="A0A1C1CVB4"/>
<protein>
    <submittedName>
        <fullName evidence="2">Uncharacterized protein</fullName>
    </submittedName>
</protein>
<feature type="region of interest" description="Disordered" evidence="1">
    <location>
        <begin position="52"/>
        <end position="71"/>
    </location>
</feature>
<proteinExistence type="predicted"/>
<dbReference type="VEuPathDB" id="FungiDB:CLCR_10346"/>